<reference evidence="2" key="1">
    <citation type="submission" date="2024-07" db="EMBL/GenBank/DDBJ databases">
        <title>Genome Analysis of a Potential Novel Vibrio Species Secreting pH- and Thermo-stable Alginate Lyase and its Application in Producing Alginate Oligosaccharides.</title>
        <authorList>
            <person name="Huang H."/>
            <person name="Bao K."/>
        </authorList>
    </citation>
    <scope>NUCLEOTIDE SEQUENCE</scope>
    <source>
        <strain evidence="2">HB236076</strain>
    </source>
</reference>
<evidence type="ECO:0000313" key="2">
    <source>
        <dbReference type="EMBL" id="XDK24828.1"/>
    </source>
</evidence>
<keyword evidence="1" id="KW-0732">Signal</keyword>
<dbReference type="PROSITE" id="PS51257">
    <property type="entry name" value="PROKAR_LIPOPROTEIN"/>
    <property type="match status" value="1"/>
</dbReference>
<dbReference type="AlphaFoldDB" id="A0AB39HES0"/>
<dbReference type="KEGG" id="vih:AB0763_11750"/>
<name>A0AB39HES0_9VIBR</name>
<protein>
    <recommendedName>
        <fullName evidence="3">Lipoprotein</fullName>
    </recommendedName>
</protein>
<feature type="chain" id="PRO_5044309687" description="Lipoprotein" evidence="1">
    <location>
        <begin position="18"/>
        <end position="56"/>
    </location>
</feature>
<accession>A0AB39HES0</accession>
<evidence type="ECO:0000256" key="1">
    <source>
        <dbReference type="SAM" id="SignalP"/>
    </source>
</evidence>
<sequence>MKKVMFASILASAFVLSGCMGPPGGHGHGHGRGHFAHNTPVTDNTQAVAVDQASNV</sequence>
<dbReference type="RefSeq" id="WP_306101959.1">
    <property type="nucleotide sequence ID" value="NZ_CP162601.1"/>
</dbReference>
<gene>
    <name evidence="2" type="ORF">AB0763_11750</name>
</gene>
<proteinExistence type="predicted"/>
<evidence type="ECO:0008006" key="3">
    <source>
        <dbReference type="Google" id="ProtNLM"/>
    </source>
</evidence>
<dbReference type="EMBL" id="CP162601">
    <property type="protein sequence ID" value="XDK24828.1"/>
    <property type="molecule type" value="Genomic_DNA"/>
</dbReference>
<organism evidence="2">
    <name type="scientific">Vibrio sp. HB236076</name>
    <dbReference type="NCBI Taxonomy" id="3232307"/>
    <lineage>
        <taxon>Bacteria</taxon>
        <taxon>Pseudomonadati</taxon>
        <taxon>Pseudomonadota</taxon>
        <taxon>Gammaproteobacteria</taxon>
        <taxon>Vibrionales</taxon>
        <taxon>Vibrionaceae</taxon>
        <taxon>Vibrio</taxon>
    </lineage>
</organism>
<feature type="signal peptide" evidence="1">
    <location>
        <begin position="1"/>
        <end position="17"/>
    </location>
</feature>